<comment type="similarity">
    <text evidence="2">Belongs to the glycosyl hydrolase 3 family.</text>
</comment>
<evidence type="ECO:0000256" key="9">
    <source>
        <dbReference type="SAM" id="SignalP"/>
    </source>
</evidence>
<dbReference type="Proteomes" id="UP000045706">
    <property type="component" value="Unassembled WGS sequence"/>
</dbReference>
<dbReference type="SUPFAM" id="SSF51445">
    <property type="entry name" value="(Trans)glycosidases"/>
    <property type="match status" value="1"/>
</dbReference>
<dbReference type="InterPro" id="IPR029058">
    <property type="entry name" value="AB_hydrolase_fold"/>
</dbReference>
<dbReference type="EC" id="3.2.1.21" evidence="3"/>
<dbReference type="InterPro" id="IPR000073">
    <property type="entry name" value="AB_hydrolase_1"/>
</dbReference>
<protein>
    <recommendedName>
        <fullName evidence="3">beta-glucosidase</fullName>
        <ecNumber evidence="3">3.2.1.21</ecNumber>
    </recommendedName>
</protein>
<feature type="compositionally biased region" description="Basic and acidic residues" evidence="8">
    <location>
        <begin position="839"/>
        <end position="851"/>
    </location>
</feature>
<dbReference type="GO" id="GO:0009251">
    <property type="term" value="P:glucan catabolic process"/>
    <property type="evidence" value="ECO:0007669"/>
    <property type="project" value="TreeGrafter"/>
</dbReference>
<dbReference type="InterPro" id="IPR051915">
    <property type="entry name" value="Cellulose_Degrad_GH3"/>
</dbReference>
<dbReference type="AlphaFoldDB" id="A0A0G4LP12"/>
<feature type="compositionally biased region" description="Basic residues" evidence="8">
    <location>
        <begin position="853"/>
        <end position="863"/>
    </location>
</feature>
<evidence type="ECO:0000259" key="10">
    <source>
        <dbReference type="Pfam" id="PF00561"/>
    </source>
</evidence>
<keyword evidence="6" id="KW-0325">Glycoprotein</keyword>
<feature type="signal peptide" evidence="9">
    <location>
        <begin position="1"/>
        <end position="19"/>
    </location>
</feature>
<name>A0A0G4LP12_VERLO</name>
<dbReference type="PANTHER" id="PTHR30620:SF16">
    <property type="entry name" value="LYSOSOMAL BETA GLUCOSIDASE"/>
    <property type="match status" value="1"/>
</dbReference>
<dbReference type="InterPro" id="IPR017853">
    <property type="entry name" value="GH"/>
</dbReference>
<dbReference type="EMBL" id="CVQI01015113">
    <property type="protein sequence ID" value="CRK23694.1"/>
    <property type="molecule type" value="Genomic_DNA"/>
</dbReference>
<keyword evidence="7" id="KW-0326">Glycosidase</keyword>
<evidence type="ECO:0000256" key="2">
    <source>
        <dbReference type="ARBA" id="ARBA00005336"/>
    </source>
</evidence>
<proteinExistence type="inferred from homology"/>
<comment type="catalytic activity">
    <reaction evidence="1">
        <text>Hydrolysis of terminal, non-reducing beta-D-glucosyl residues with release of beta-D-glucose.</text>
        <dbReference type="EC" id="3.2.1.21"/>
    </reaction>
</comment>
<dbReference type="Pfam" id="PF00933">
    <property type="entry name" value="Glyco_hydro_3"/>
    <property type="match status" value="1"/>
</dbReference>
<evidence type="ECO:0000256" key="7">
    <source>
        <dbReference type="ARBA" id="ARBA00023295"/>
    </source>
</evidence>
<dbReference type="SUPFAM" id="SSF53474">
    <property type="entry name" value="alpha/beta-Hydrolases"/>
    <property type="match status" value="1"/>
</dbReference>
<feature type="domain" description="AB hydrolase-1" evidence="10">
    <location>
        <begin position="438"/>
        <end position="542"/>
    </location>
</feature>
<dbReference type="Pfam" id="PF00561">
    <property type="entry name" value="Abhydrolase_1"/>
    <property type="match status" value="1"/>
</dbReference>
<evidence type="ECO:0000256" key="4">
    <source>
        <dbReference type="ARBA" id="ARBA00022729"/>
    </source>
</evidence>
<keyword evidence="5" id="KW-0378">Hydrolase</keyword>
<dbReference type="Gene3D" id="3.20.20.300">
    <property type="entry name" value="Glycoside hydrolase, family 3, N-terminal domain"/>
    <property type="match status" value="1"/>
</dbReference>
<evidence type="ECO:0000313" key="12">
    <source>
        <dbReference type="EMBL" id="CRK23694.1"/>
    </source>
</evidence>
<dbReference type="SUPFAM" id="SSF52279">
    <property type="entry name" value="Beta-D-glucan exohydrolase, C-terminal domain"/>
    <property type="match status" value="1"/>
</dbReference>
<keyword evidence="4 9" id="KW-0732">Signal</keyword>
<evidence type="ECO:0000256" key="5">
    <source>
        <dbReference type="ARBA" id="ARBA00022801"/>
    </source>
</evidence>
<dbReference type="PRINTS" id="PR00133">
    <property type="entry name" value="GLHYDRLASE3"/>
</dbReference>
<evidence type="ECO:0000256" key="6">
    <source>
        <dbReference type="ARBA" id="ARBA00023180"/>
    </source>
</evidence>
<feature type="domain" description="Glycoside hydrolase family 3 N-terminal" evidence="11">
    <location>
        <begin position="44"/>
        <end position="317"/>
    </location>
</feature>
<evidence type="ECO:0000259" key="11">
    <source>
        <dbReference type="Pfam" id="PF00933"/>
    </source>
</evidence>
<feature type="region of interest" description="Disordered" evidence="8">
    <location>
        <begin position="830"/>
        <end position="870"/>
    </location>
</feature>
<reference evidence="13" key="1">
    <citation type="submission" date="2015-05" db="EMBL/GenBank/DDBJ databases">
        <authorList>
            <person name="Fogelqvist Johan"/>
        </authorList>
    </citation>
    <scope>NUCLEOTIDE SEQUENCE [LARGE SCALE GENOMIC DNA]</scope>
</reference>
<evidence type="ECO:0000256" key="8">
    <source>
        <dbReference type="SAM" id="MobiDB-lite"/>
    </source>
</evidence>
<sequence>MRTAILLGAASAVLPAVSGADILPYWDSTRCIDERVDDLLSHMTLEEKAGQMFHARTSLINDTFDANIKSYVADKHITHYVFSGGVNDARVVAEWQNALQQFSRDEGLGIPITLSSDPQHGWTDDTAVSNVAASFSRWTEPLGIAALRSPELALEFAKIAREEYVSVGIRQALHPTVDIITEPRWGRNAQTMGEDANLTSTLLVEYIKGFQGDKIGPHSVITTTKHFPGGGPMENGEDSHFEWGKNQTYPGNNQEYHLIPFRAAIKAGTRQMMPYYSRPIGTEWEEVAFAFNKGVITDLLKNELGFEGIVVSDWGVVTTRFWGVEDLTELEPSINNGSIEFNVTEKARQAEIYATIPTVVDIKFNRPPAVPEVAEAAAALMGNYGSSHDAFLDIVFGVDGWAPEGKLPFDMPRSMAAVEASKEDVPFDTEDPLFEFGHGLSYRERYVIPLLSEYHLLLPDLPQHAKSFHIPLVSLENVADHVADLISANAHGGKAHIVGLSFGGFAAQVTAIRHPSLVTSLFVTGAEPFQGFRLRALQYPSLIYGFAWSLLGLPDALYWRYAAWMGLRRHDDLLIEMRKNCQLGMLRDEFSTIARHRLEDVGKIEARTLMVAGGRQDDVGASNLAGQVLENRVIRGQRLDDGSRSVVIRDALHAWDLQFPELFARGVLAWVEERPLPEGGPGPWSAWVYDTRGFFYRCRQPIDGGDLEYEFLHPRTTSTLGLLYPPIEPAAQLQIAPVTQAYGQIIPILVPVGSYEAPAVAATGQDLPHQPENPMTPMRPMLLVSPSEQQMTQSTLPQRHGLASAPVDTLTQPSVQNGVAGAMVRHYAAPRSTTSQATSHRERNMVRDVAKGAKSRSKSGSNRHARDPLLKTVDKWLDHVRERPQ</sequence>
<dbReference type="InterPro" id="IPR001764">
    <property type="entry name" value="Glyco_hydro_3_N"/>
</dbReference>
<evidence type="ECO:0000313" key="13">
    <source>
        <dbReference type="Proteomes" id="UP000045706"/>
    </source>
</evidence>
<dbReference type="GO" id="GO:0008422">
    <property type="term" value="F:beta-glucosidase activity"/>
    <property type="evidence" value="ECO:0007669"/>
    <property type="project" value="UniProtKB-EC"/>
</dbReference>
<dbReference type="InterPro" id="IPR036962">
    <property type="entry name" value="Glyco_hydro_3_N_sf"/>
</dbReference>
<accession>A0A0G4LP12</accession>
<gene>
    <name evidence="12" type="ORF">BN1723_013085</name>
</gene>
<dbReference type="PANTHER" id="PTHR30620">
    <property type="entry name" value="PERIPLASMIC BETA-GLUCOSIDASE-RELATED"/>
    <property type="match status" value="1"/>
</dbReference>
<evidence type="ECO:0000256" key="1">
    <source>
        <dbReference type="ARBA" id="ARBA00000448"/>
    </source>
</evidence>
<feature type="chain" id="PRO_5002566734" description="beta-glucosidase" evidence="9">
    <location>
        <begin position="20"/>
        <end position="885"/>
    </location>
</feature>
<evidence type="ECO:0000256" key="3">
    <source>
        <dbReference type="ARBA" id="ARBA00012744"/>
    </source>
</evidence>
<dbReference type="Gene3D" id="3.40.50.1700">
    <property type="entry name" value="Glycoside hydrolase family 3 C-terminal domain"/>
    <property type="match status" value="1"/>
</dbReference>
<organism evidence="12 13">
    <name type="scientific">Verticillium longisporum</name>
    <name type="common">Verticillium dahliae var. longisporum</name>
    <dbReference type="NCBI Taxonomy" id="100787"/>
    <lineage>
        <taxon>Eukaryota</taxon>
        <taxon>Fungi</taxon>
        <taxon>Dikarya</taxon>
        <taxon>Ascomycota</taxon>
        <taxon>Pezizomycotina</taxon>
        <taxon>Sordariomycetes</taxon>
        <taxon>Hypocreomycetidae</taxon>
        <taxon>Glomerellales</taxon>
        <taxon>Plectosphaerellaceae</taxon>
        <taxon>Verticillium</taxon>
    </lineage>
</organism>
<dbReference type="Gene3D" id="3.40.50.1820">
    <property type="entry name" value="alpha/beta hydrolase"/>
    <property type="match status" value="1"/>
</dbReference>
<dbReference type="InterPro" id="IPR036881">
    <property type="entry name" value="Glyco_hydro_3_C_sf"/>
</dbReference>